<sequence>MHFILIALLVLDKTLADPTDFVRPSYALEHGPASDSFTDSAKATILRNAQACAKKRPSVVNDGVVAPSGDKNDYLSWAPYHWPNCNWCNSGHSHLAHSGDGGNGTDAEPEDPPPDQDLGPGEDTGDDDSDDTDYMQARSLHEDHLHLAAQHNRILRLRRSSIVTSSTVSSTSTSSAASASESIFDELPLPQAPFGTSLPTTAPSTDALPTPTSRTTTQHFAGFSSAPQAAVKTQKPSKSSCTPSPTKSLAPSATWTTCPYIARDGQVNPDVRTLVCAGAANQVSDGCLSNVMAFIISGNVQYAQTAISMMKTFFLDEETRMNPNMNYGQMVRGPKPENKVGTFTGPLDMRGLVKVINAIMILKESKSSVWTSQMDQGMSSWLTQYLSWMQTSDIAKKACSRPNNHGTYCHLSIAALSIALGKNDTASDALHDYFSGPFREQIAQSGEQPLEAVRTRPFHYRCFNLEAMITAAKIGDYLGLNFWVQKTKYGTTIKDAVDFTCAVKPGKEDASELVPHVAAMVNAYGPSKPCSDFMSKQSGYQSKPFWFYNQPGALSNAPTSKSRAGKRSTVVWGREDDKGSRVTGALDPGCQQLQGIFSDESRVEIDNDIYVTCPELLPLFFGSS</sequence>
<feature type="signal peptide" evidence="4">
    <location>
        <begin position="1"/>
        <end position="16"/>
    </location>
</feature>
<reference evidence="6" key="1">
    <citation type="journal article" date="2019" name="Environ. Microbiol.">
        <title>Fungal ecological strategies reflected in gene transcription - a case study of two litter decomposers.</title>
        <authorList>
            <person name="Barbi F."/>
            <person name="Kohler A."/>
            <person name="Barry K."/>
            <person name="Baskaran P."/>
            <person name="Daum C."/>
            <person name="Fauchery L."/>
            <person name="Ihrmark K."/>
            <person name="Kuo A."/>
            <person name="LaButti K."/>
            <person name="Lipzen A."/>
            <person name="Morin E."/>
            <person name="Grigoriev I.V."/>
            <person name="Henrissat B."/>
            <person name="Lindahl B."/>
            <person name="Martin F."/>
        </authorList>
    </citation>
    <scope>NUCLEOTIDE SEQUENCE</scope>
    <source>
        <strain evidence="6">JB14</strain>
    </source>
</reference>
<keyword evidence="1 4" id="KW-0732">Signal</keyword>
<dbReference type="OrthoDB" id="63533at2759"/>
<feature type="compositionally biased region" description="Polar residues" evidence="3">
    <location>
        <begin position="210"/>
        <end position="219"/>
    </location>
</feature>
<dbReference type="InterPro" id="IPR008929">
    <property type="entry name" value="Chondroitin_lyas"/>
</dbReference>
<accession>A0A6A4IF53</accession>
<evidence type="ECO:0000256" key="4">
    <source>
        <dbReference type="SAM" id="SignalP"/>
    </source>
</evidence>
<evidence type="ECO:0000256" key="1">
    <source>
        <dbReference type="ARBA" id="ARBA00022729"/>
    </source>
</evidence>
<evidence type="ECO:0000256" key="2">
    <source>
        <dbReference type="ARBA" id="ARBA00023239"/>
    </source>
</evidence>
<dbReference type="InterPro" id="IPR008397">
    <property type="entry name" value="Alginate_lyase_dom"/>
</dbReference>
<name>A0A6A4IF53_9AGAR</name>
<gene>
    <name evidence="6" type="ORF">BT96DRAFT_243544</name>
</gene>
<feature type="region of interest" description="Disordered" evidence="3">
    <location>
        <begin position="188"/>
        <end position="251"/>
    </location>
</feature>
<dbReference type="GO" id="GO:0016829">
    <property type="term" value="F:lyase activity"/>
    <property type="evidence" value="ECO:0007669"/>
    <property type="project" value="UniProtKB-KW"/>
</dbReference>
<evidence type="ECO:0000256" key="3">
    <source>
        <dbReference type="SAM" id="MobiDB-lite"/>
    </source>
</evidence>
<dbReference type="AlphaFoldDB" id="A0A6A4IF53"/>
<feature type="compositionally biased region" description="Low complexity" evidence="3">
    <location>
        <begin position="232"/>
        <end position="248"/>
    </location>
</feature>
<evidence type="ECO:0000313" key="6">
    <source>
        <dbReference type="EMBL" id="KAE9410942.1"/>
    </source>
</evidence>
<organism evidence="6 7">
    <name type="scientific">Gymnopus androsaceus JB14</name>
    <dbReference type="NCBI Taxonomy" id="1447944"/>
    <lineage>
        <taxon>Eukaryota</taxon>
        <taxon>Fungi</taxon>
        <taxon>Dikarya</taxon>
        <taxon>Basidiomycota</taxon>
        <taxon>Agaricomycotina</taxon>
        <taxon>Agaricomycetes</taxon>
        <taxon>Agaricomycetidae</taxon>
        <taxon>Agaricales</taxon>
        <taxon>Marasmiineae</taxon>
        <taxon>Omphalotaceae</taxon>
        <taxon>Gymnopus</taxon>
    </lineage>
</organism>
<dbReference type="Pfam" id="PF05426">
    <property type="entry name" value="Alginate_lyase"/>
    <property type="match status" value="1"/>
</dbReference>
<dbReference type="EMBL" id="ML769384">
    <property type="protein sequence ID" value="KAE9410942.1"/>
    <property type="molecule type" value="Genomic_DNA"/>
</dbReference>
<feature type="domain" description="Alginate lyase" evidence="5">
    <location>
        <begin position="235"/>
        <end position="502"/>
    </location>
</feature>
<feature type="chain" id="PRO_5025574280" evidence="4">
    <location>
        <begin position="17"/>
        <end position="624"/>
    </location>
</feature>
<protein>
    <submittedName>
        <fullName evidence="6">Chondroitin AC/alginate lyase</fullName>
    </submittedName>
</protein>
<evidence type="ECO:0000259" key="5">
    <source>
        <dbReference type="Pfam" id="PF05426"/>
    </source>
</evidence>
<feature type="region of interest" description="Disordered" evidence="3">
    <location>
        <begin position="97"/>
        <end position="133"/>
    </location>
</feature>
<feature type="compositionally biased region" description="Acidic residues" evidence="3">
    <location>
        <begin position="123"/>
        <end position="133"/>
    </location>
</feature>
<dbReference type="Gene3D" id="1.50.10.100">
    <property type="entry name" value="Chondroitin AC/alginate lyase"/>
    <property type="match status" value="2"/>
</dbReference>
<dbReference type="SUPFAM" id="SSF48230">
    <property type="entry name" value="Chondroitin AC/alginate lyase"/>
    <property type="match status" value="1"/>
</dbReference>
<proteinExistence type="predicted"/>
<dbReference type="Proteomes" id="UP000799118">
    <property type="component" value="Unassembled WGS sequence"/>
</dbReference>
<keyword evidence="7" id="KW-1185">Reference proteome</keyword>
<keyword evidence="2 6" id="KW-0456">Lyase</keyword>
<dbReference type="GO" id="GO:0042597">
    <property type="term" value="C:periplasmic space"/>
    <property type="evidence" value="ECO:0007669"/>
    <property type="project" value="InterPro"/>
</dbReference>
<evidence type="ECO:0000313" key="7">
    <source>
        <dbReference type="Proteomes" id="UP000799118"/>
    </source>
</evidence>